<dbReference type="Pfam" id="PF05257">
    <property type="entry name" value="CHAP"/>
    <property type="match status" value="1"/>
</dbReference>
<dbReference type="InterPro" id="IPR051425">
    <property type="entry name" value="Formin_Homology"/>
</dbReference>
<evidence type="ECO:0000313" key="4">
    <source>
        <dbReference type="Proteomes" id="UP001149140"/>
    </source>
</evidence>
<reference evidence="3" key="1">
    <citation type="submission" date="2022-10" db="EMBL/GenBank/DDBJ databases">
        <title>The WGS of Solirubrobacter ginsenosidimutans DSM 21036.</title>
        <authorList>
            <person name="Jiang Z."/>
        </authorList>
    </citation>
    <scope>NUCLEOTIDE SEQUENCE</scope>
    <source>
        <strain evidence="3">DSM 21036</strain>
    </source>
</reference>
<feature type="non-terminal residue" evidence="3">
    <location>
        <position position="892"/>
    </location>
</feature>
<feature type="non-terminal residue" evidence="3">
    <location>
        <position position="1"/>
    </location>
</feature>
<sequence length="892" mass="89778">GTTLPGDAPAGTGAAAPADTTLPGDGAAAPADTTLPGDAPPAADTALPTKPAAGLEATDPKSARSAALADGVSSKKGSGLDPSQFGSAGKGGPPGPEALALLKNKNVILDANGIKDIKAGRVDPRLVAVLTKLSGEHKLTVTDVSSSEADPFGMDIGAIDGEMVGPDSPLAREVASELSSLDRGYRPDAIGSPFAISGKGYFTDAAHQTHIHVGFKEPIAADWKPPKDVAAEVDPPPVEKPAPVAPAPVAAAPAPVAPAPAPVAPAPAPVAAPAAVVAEAPPKSKNESQLFQAVTAKASAADARRDARNESLGFLKAVEPPKASPVAQAAAVDPTAAAAAVAAAAPDAYPGDNAPQEQIAAWMAGQAQKRGLPPELPLMASLVESGMKNLNFGDADSVGFFQMRVGIWNQGEYAGFPDKPELQVKWFLDNAEAVKKQRVAAGKSITDPNQYGDWIADVERPAEQYRGRYQTKLDQAMSLLKAAPAQPQAAPVQTAGAVVDAAAAAAPAGGGGSGLGAAALAVAHSQKGVREIGGANRGPQVDQYLAAAKVAPGNPWCASFITWSLEHAGHKMPGGGWAAVQTWVRNAEAGQNGLKIVSAQDARPGDIVAYDWGGQEDFGSDGHIGFLDSTVQGGKFTALEGNNADAVTSVPRQMGSANIKFIRIEGNAPAGAAQVPAPSGNGVAQVADQAPAPAATSSAPIDPTQFGGDGHGGPPGAEALALLNNKNIVFDSDGIADIKAGRIDPRVVAVLTKLSGEHKITVTCMCSDHDKFTAGGSVSNHHFGRGMDIGAIDGEIVGPGSPLAREVASELSSLNPDYRPNEIGSPFAIAGPGYFTDAAHQNHIHVGFKQEIPADWKPPSDVASAAPAAPAVAGAPVATAAAVAPGTPAAAA</sequence>
<feature type="domain" description="Peptidase C51" evidence="2">
    <location>
        <begin position="553"/>
        <end position="642"/>
    </location>
</feature>
<name>A0A9X3N5B4_9ACTN</name>
<organism evidence="3 4">
    <name type="scientific">Solirubrobacter ginsenosidimutans</name>
    <dbReference type="NCBI Taxonomy" id="490573"/>
    <lineage>
        <taxon>Bacteria</taxon>
        <taxon>Bacillati</taxon>
        <taxon>Actinomycetota</taxon>
        <taxon>Thermoleophilia</taxon>
        <taxon>Solirubrobacterales</taxon>
        <taxon>Solirubrobacteraceae</taxon>
        <taxon>Solirubrobacter</taxon>
    </lineage>
</organism>
<dbReference type="Gene3D" id="3.90.1720.10">
    <property type="entry name" value="endopeptidase domain like (from Nostoc punctiforme)"/>
    <property type="match status" value="1"/>
</dbReference>
<proteinExistence type="predicted"/>
<protein>
    <submittedName>
        <fullName evidence="3">CHAP domain-containing protein</fullName>
    </submittedName>
</protein>
<dbReference type="PANTHER" id="PTHR45725">
    <property type="entry name" value="FORMIN HOMOLOGY 2 FAMILY MEMBER"/>
    <property type="match status" value="1"/>
</dbReference>
<keyword evidence="4" id="KW-1185">Reference proteome</keyword>
<comment type="caution">
    <text evidence="3">The sequence shown here is derived from an EMBL/GenBank/DDBJ whole genome shotgun (WGS) entry which is preliminary data.</text>
</comment>
<feature type="region of interest" description="Disordered" evidence="1">
    <location>
        <begin position="1"/>
        <end position="92"/>
    </location>
</feature>
<dbReference type="EMBL" id="JAPDOD010000115">
    <property type="protein sequence ID" value="MDA0167403.1"/>
    <property type="molecule type" value="Genomic_DNA"/>
</dbReference>
<gene>
    <name evidence="3" type="ORF">OM076_44500</name>
</gene>
<dbReference type="RefSeq" id="WP_270046708.1">
    <property type="nucleotide sequence ID" value="NZ_JAPDOD010000115.1"/>
</dbReference>
<dbReference type="InterPro" id="IPR007921">
    <property type="entry name" value="CHAP_dom"/>
</dbReference>
<dbReference type="PANTHER" id="PTHR45725:SF18">
    <property type="entry name" value="ORC1-LIKE AAA ATPASE DOMAIN-CONTAINING PROTEIN"/>
    <property type="match status" value="1"/>
</dbReference>
<dbReference type="AlphaFoldDB" id="A0A9X3N5B4"/>
<evidence type="ECO:0000313" key="3">
    <source>
        <dbReference type="EMBL" id="MDA0167403.1"/>
    </source>
</evidence>
<feature type="region of interest" description="Disordered" evidence="1">
    <location>
        <begin position="671"/>
        <end position="718"/>
    </location>
</feature>
<feature type="compositionally biased region" description="Low complexity" evidence="1">
    <location>
        <begin position="683"/>
        <end position="704"/>
    </location>
</feature>
<evidence type="ECO:0000259" key="2">
    <source>
        <dbReference type="Pfam" id="PF05257"/>
    </source>
</evidence>
<feature type="compositionally biased region" description="Low complexity" evidence="1">
    <location>
        <begin position="1"/>
        <end position="53"/>
    </location>
</feature>
<dbReference type="Proteomes" id="UP001149140">
    <property type="component" value="Unassembled WGS sequence"/>
</dbReference>
<evidence type="ECO:0000256" key="1">
    <source>
        <dbReference type="SAM" id="MobiDB-lite"/>
    </source>
</evidence>
<accession>A0A9X3N5B4</accession>